<proteinExistence type="predicted"/>
<accession>A0A2T0LMZ2</accession>
<dbReference type="RefSeq" id="WP_106181239.1">
    <property type="nucleotide sequence ID" value="NZ_PVNH01000011.1"/>
</dbReference>
<feature type="transmembrane region" description="Helical" evidence="1">
    <location>
        <begin position="68"/>
        <end position="88"/>
    </location>
</feature>
<keyword evidence="1" id="KW-0472">Membrane</keyword>
<evidence type="ECO:0000313" key="3">
    <source>
        <dbReference type="Proteomes" id="UP000238362"/>
    </source>
</evidence>
<dbReference type="OrthoDB" id="3828660at2"/>
<feature type="transmembrane region" description="Helical" evidence="1">
    <location>
        <begin position="6"/>
        <end position="26"/>
    </location>
</feature>
<evidence type="ECO:0000313" key="2">
    <source>
        <dbReference type="EMBL" id="PRX44562.1"/>
    </source>
</evidence>
<reference evidence="2 3" key="1">
    <citation type="submission" date="2018-03" db="EMBL/GenBank/DDBJ databases">
        <title>Genomic Encyclopedia of Type Strains, Phase III (KMG-III): the genomes of soil and plant-associated and newly described type strains.</title>
        <authorList>
            <person name="Whitman W."/>
        </authorList>
    </citation>
    <scope>NUCLEOTIDE SEQUENCE [LARGE SCALE GENOMIC DNA]</scope>
    <source>
        <strain evidence="2 3">CGMCC 4.7125</strain>
    </source>
</reference>
<feature type="transmembrane region" description="Helical" evidence="1">
    <location>
        <begin position="33"/>
        <end position="56"/>
    </location>
</feature>
<dbReference type="EMBL" id="PVNH01000011">
    <property type="protein sequence ID" value="PRX44562.1"/>
    <property type="molecule type" value="Genomic_DNA"/>
</dbReference>
<organism evidence="2 3">
    <name type="scientific">Prauserella shujinwangii</name>
    <dbReference type="NCBI Taxonomy" id="1453103"/>
    <lineage>
        <taxon>Bacteria</taxon>
        <taxon>Bacillati</taxon>
        <taxon>Actinomycetota</taxon>
        <taxon>Actinomycetes</taxon>
        <taxon>Pseudonocardiales</taxon>
        <taxon>Pseudonocardiaceae</taxon>
        <taxon>Prauserella</taxon>
    </lineage>
</organism>
<sequence>MISEFAVAVALSALAVAVWSFVLVARNRPPQRALLAGLAAVEVLLIAQAVLAAVLLIAGERPGSMPTFIGYLAGSLVVLPLGTVWALAERSRSATAVLGVACVTVSVLVLRLYEVWGGAGA</sequence>
<name>A0A2T0LMZ2_9PSEU</name>
<keyword evidence="3" id="KW-1185">Reference proteome</keyword>
<protein>
    <recommendedName>
        <fullName evidence="4">Integral membrane protein</fullName>
    </recommendedName>
</protein>
<dbReference type="Proteomes" id="UP000238362">
    <property type="component" value="Unassembled WGS sequence"/>
</dbReference>
<comment type="caution">
    <text evidence="2">The sequence shown here is derived from an EMBL/GenBank/DDBJ whole genome shotgun (WGS) entry which is preliminary data.</text>
</comment>
<evidence type="ECO:0000256" key="1">
    <source>
        <dbReference type="SAM" id="Phobius"/>
    </source>
</evidence>
<feature type="transmembrane region" description="Helical" evidence="1">
    <location>
        <begin position="95"/>
        <end position="113"/>
    </location>
</feature>
<keyword evidence="1" id="KW-0812">Transmembrane</keyword>
<gene>
    <name evidence="2" type="ORF">B0I33_11171</name>
</gene>
<dbReference type="AlphaFoldDB" id="A0A2T0LMZ2"/>
<evidence type="ECO:0008006" key="4">
    <source>
        <dbReference type="Google" id="ProtNLM"/>
    </source>
</evidence>
<keyword evidence="1" id="KW-1133">Transmembrane helix</keyword>